<dbReference type="InterPro" id="IPR012662">
    <property type="entry name" value="CHP02449"/>
</dbReference>
<dbReference type="RefSeq" id="WP_086488930.1">
    <property type="nucleotide sequence ID" value="NZ_MSLT01000023.1"/>
</dbReference>
<dbReference type="Proteomes" id="UP000194798">
    <property type="component" value="Unassembled WGS sequence"/>
</dbReference>
<dbReference type="OrthoDB" id="6120894at2"/>
<evidence type="ECO:0000256" key="1">
    <source>
        <dbReference type="SAM" id="Coils"/>
    </source>
</evidence>
<evidence type="ECO:0000313" key="2">
    <source>
        <dbReference type="EMBL" id="OUD12015.1"/>
    </source>
</evidence>
<evidence type="ECO:0000313" key="3">
    <source>
        <dbReference type="Proteomes" id="UP000194798"/>
    </source>
</evidence>
<name>A0A251X3T2_9GAMM</name>
<dbReference type="AlphaFoldDB" id="A0A251X3T2"/>
<feature type="coiled-coil region" evidence="1">
    <location>
        <begin position="4"/>
        <end position="31"/>
    </location>
</feature>
<accession>A0A251X3T2</accession>
<reference evidence="2 3" key="1">
    <citation type="submission" date="2016-12" db="EMBL/GenBank/DDBJ databases">
        <title>Thioflexothrix psekupsii D3 genome sequencing and assembly.</title>
        <authorList>
            <person name="Fomenkov A."/>
            <person name="Vincze T."/>
            <person name="Grabovich M."/>
            <person name="Anton B.P."/>
            <person name="Dubinina G."/>
            <person name="Orlova M."/>
            <person name="Belousova E."/>
            <person name="Roberts R.J."/>
        </authorList>
    </citation>
    <scope>NUCLEOTIDE SEQUENCE [LARGE SCALE GENOMIC DNA]</scope>
    <source>
        <strain evidence="2">D3</strain>
    </source>
</reference>
<organism evidence="2 3">
    <name type="scientific">Thioflexithrix psekupsensis</name>
    <dbReference type="NCBI Taxonomy" id="1570016"/>
    <lineage>
        <taxon>Bacteria</taxon>
        <taxon>Pseudomonadati</taxon>
        <taxon>Pseudomonadota</taxon>
        <taxon>Gammaproteobacteria</taxon>
        <taxon>Thiotrichales</taxon>
        <taxon>Thioflexithrix</taxon>
    </lineage>
</organism>
<gene>
    <name evidence="2" type="ORF">TPSD3_12815</name>
</gene>
<keyword evidence="1" id="KW-0175">Coiled coil</keyword>
<keyword evidence="3" id="KW-1185">Reference proteome</keyword>
<dbReference type="EMBL" id="MSLT01000023">
    <property type="protein sequence ID" value="OUD12015.1"/>
    <property type="molecule type" value="Genomic_DNA"/>
</dbReference>
<protein>
    <submittedName>
        <fullName evidence="2">TIGR02449 family protein</fullName>
    </submittedName>
</protein>
<dbReference type="NCBIfam" id="TIGR02449">
    <property type="entry name" value="TIGR02449 family protein"/>
    <property type="match status" value="1"/>
</dbReference>
<sequence length="68" mass="7925">MVDFQRLEHRIEELVNLCTQLADENQALRVQQAQWLSERASLLEKNALARSRIEAMITRLKTMEDNGV</sequence>
<proteinExistence type="predicted"/>
<comment type="caution">
    <text evidence="2">The sequence shown here is derived from an EMBL/GenBank/DDBJ whole genome shotgun (WGS) entry which is preliminary data.</text>
</comment>